<comment type="similarity">
    <text evidence="1 2">Belongs to the enoyl-CoA hydratase/isomerase family.</text>
</comment>
<sequence length="279" mass="29136">MSVNSCSGVFRCPGRRLRGRGGAARCAMIGFERKGEGAIIRLDQPQRMNALTEPMVEALDAAVDAAVASGARALMITGAGRAFCAGGTLSEPLPQDAGAILESHINPLLLKLADLPIPLVAAVNGPAIGAGASIALAADMIVMSRSAFLAYAFAQVGLAPDGGASWLLPRTLGWHRAMSLMMTGERITADQALDWGLAWKAVDPEVLVSEAEALLERLASGPTQAYAAVRRTARAALDLGFAQALDLEREAQGEAGRTADFREGAAAFIARRPARFTGR</sequence>
<reference evidence="3 4" key="1">
    <citation type="submission" date="2018-10" db="EMBL/GenBank/DDBJ databases">
        <title>Complete genome sequence of Brevundimonas naejangsanensis BRV3.</title>
        <authorList>
            <person name="Berrios L."/>
            <person name="Ely B."/>
        </authorList>
    </citation>
    <scope>NUCLEOTIDE SEQUENCE [LARGE SCALE GENOMIC DNA]</scope>
    <source>
        <strain evidence="3 4">BRV3</strain>
    </source>
</reference>
<organism evidence="3 4">
    <name type="scientific">Brevundimonas naejangsanensis</name>
    <dbReference type="NCBI Taxonomy" id="588932"/>
    <lineage>
        <taxon>Bacteria</taxon>
        <taxon>Pseudomonadati</taxon>
        <taxon>Pseudomonadota</taxon>
        <taxon>Alphaproteobacteria</taxon>
        <taxon>Caulobacterales</taxon>
        <taxon>Caulobacteraceae</taxon>
        <taxon>Brevundimonas</taxon>
    </lineage>
</organism>
<keyword evidence="3" id="KW-0456">Lyase</keyword>
<dbReference type="PANTHER" id="PTHR43459">
    <property type="entry name" value="ENOYL-COA HYDRATASE"/>
    <property type="match status" value="1"/>
</dbReference>
<dbReference type="Proteomes" id="UP000276984">
    <property type="component" value="Chromosome"/>
</dbReference>
<proteinExistence type="inferred from homology"/>
<protein>
    <submittedName>
        <fullName evidence="3">2-(1,2-epoxy-1,2-dihydrophenyl)acetyl-CoA isomerase</fullName>
        <ecNumber evidence="3">4.2.1.17</ecNumber>
    </submittedName>
</protein>
<gene>
    <name evidence="3" type="ORF">D8I30_00885</name>
</gene>
<evidence type="ECO:0000256" key="1">
    <source>
        <dbReference type="ARBA" id="ARBA00005254"/>
    </source>
</evidence>
<dbReference type="CDD" id="cd06558">
    <property type="entry name" value="crotonase-like"/>
    <property type="match status" value="1"/>
</dbReference>
<keyword evidence="3" id="KW-0413">Isomerase</keyword>
<evidence type="ECO:0000313" key="4">
    <source>
        <dbReference type="Proteomes" id="UP000276984"/>
    </source>
</evidence>
<dbReference type="PANTHER" id="PTHR43459:SF1">
    <property type="entry name" value="EG:BACN32G11.4 PROTEIN"/>
    <property type="match status" value="1"/>
</dbReference>
<dbReference type="InterPro" id="IPR029045">
    <property type="entry name" value="ClpP/crotonase-like_dom_sf"/>
</dbReference>
<dbReference type="GO" id="GO:0004300">
    <property type="term" value="F:enoyl-CoA hydratase activity"/>
    <property type="evidence" value="ECO:0007669"/>
    <property type="project" value="UniProtKB-EC"/>
</dbReference>
<dbReference type="InterPro" id="IPR018376">
    <property type="entry name" value="Enoyl-CoA_hyd/isom_CS"/>
</dbReference>
<dbReference type="EC" id="4.2.1.17" evidence="3"/>
<dbReference type="Gene3D" id="1.10.12.10">
    <property type="entry name" value="Lyase 2-enoyl-coa Hydratase, Chain A, domain 2"/>
    <property type="match status" value="1"/>
</dbReference>
<dbReference type="InterPro" id="IPR014748">
    <property type="entry name" value="Enoyl-CoA_hydra_C"/>
</dbReference>
<keyword evidence="4" id="KW-1185">Reference proteome</keyword>
<dbReference type="SUPFAM" id="SSF52096">
    <property type="entry name" value="ClpP/crotonase"/>
    <property type="match status" value="1"/>
</dbReference>
<dbReference type="EMBL" id="CP032707">
    <property type="protein sequence ID" value="AYG93896.1"/>
    <property type="molecule type" value="Genomic_DNA"/>
</dbReference>
<evidence type="ECO:0000256" key="2">
    <source>
        <dbReference type="RuleBase" id="RU003707"/>
    </source>
</evidence>
<dbReference type="Pfam" id="PF00378">
    <property type="entry name" value="ECH_1"/>
    <property type="match status" value="1"/>
</dbReference>
<dbReference type="AlphaFoldDB" id="A0A494RIZ5"/>
<dbReference type="Gene3D" id="3.90.226.10">
    <property type="entry name" value="2-enoyl-CoA Hydratase, Chain A, domain 1"/>
    <property type="match status" value="1"/>
</dbReference>
<dbReference type="InterPro" id="IPR001753">
    <property type="entry name" value="Enoyl-CoA_hydra/iso"/>
</dbReference>
<evidence type="ECO:0000313" key="3">
    <source>
        <dbReference type="EMBL" id="AYG93896.1"/>
    </source>
</evidence>
<name>A0A494RIZ5_9CAUL</name>
<dbReference type="PROSITE" id="PS00166">
    <property type="entry name" value="ENOYL_COA_HYDRATASE"/>
    <property type="match status" value="1"/>
</dbReference>
<dbReference type="GO" id="GO:0016853">
    <property type="term" value="F:isomerase activity"/>
    <property type="evidence" value="ECO:0007669"/>
    <property type="project" value="UniProtKB-KW"/>
</dbReference>
<accession>A0A494RIZ5</accession>
<dbReference type="OrthoDB" id="5730382at2"/>